<evidence type="ECO:0000313" key="1">
    <source>
        <dbReference type="EMBL" id="KAH3845107.1"/>
    </source>
</evidence>
<dbReference type="Proteomes" id="UP000828390">
    <property type="component" value="Unassembled WGS sequence"/>
</dbReference>
<sequence length="203" mass="21434">MNFAAPSPHAFTALGTGHSAPATLGLHGHALPLPLPPRHSFAIQELLGLNNHNSADRCRPSASTPSVSTDSFLSASAFLASSLSPSLALTSMAPGINSAAFPYFSWKSNLMSAFAGSGHGLFSFPPPPPAPPSSPGTELSKADFKSSGMLLKQLRLLQVIYMADTRTTGILLVPYRFHRRGLMVCAPPVCQSLRHTFLDPAIT</sequence>
<protein>
    <submittedName>
        <fullName evidence="1">Uncharacterized protein</fullName>
    </submittedName>
</protein>
<dbReference type="EMBL" id="JAIWYP010000003">
    <property type="protein sequence ID" value="KAH3845107.1"/>
    <property type="molecule type" value="Genomic_DNA"/>
</dbReference>
<gene>
    <name evidence="1" type="ORF">DPMN_087378</name>
</gene>
<organism evidence="1 2">
    <name type="scientific">Dreissena polymorpha</name>
    <name type="common">Zebra mussel</name>
    <name type="synonym">Mytilus polymorpha</name>
    <dbReference type="NCBI Taxonomy" id="45954"/>
    <lineage>
        <taxon>Eukaryota</taxon>
        <taxon>Metazoa</taxon>
        <taxon>Spiralia</taxon>
        <taxon>Lophotrochozoa</taxon>
        <taxon>Mollusca</taxon>
        <taxon>Bivalvia</taxon>
        <taxon>Autobranchia</taxon>
        <taxon>Heteroconchia</taxon>
        <taxon>Euheterodonta</taxon>
        <taxon>Imparidentia</taxon>
        <taxon>Neoheterodontei</taxon>
        <taxon>Myida</taxon>
        <taxon>Dreissenoidea</taxon>
        <taxon>Dreissenidae</taxon>
        <taxon>Dreissena</taxon>
    </lineage>
</organism>
<dbReference type="AlphaFoldDB" id="A0A9D4KS99"/>
<comment type="caution">
    <text evidence="1">The sequence shown here is derived from an EMBL/GenBank/DDBJ whole genome shotgun (WGS) entry which is preliminary data.</text>
</comment>
<evidence type="ECO:0000313" key="2">
    <source>
        <dbReference type="Proteomes" id="UP000828390"/>
    </source>
</evidence>
<keyword evidence="2" id="KW-1185">Reference proteome</keyword>
<proteinExistence type="predicted"/>
<accession>A0A9D4KS99</accession>
<reference evidence="1" key="2">
    <citation type="submission" date="2020-11" db="EMBL/GenBank/DDBJ databases">
        <authorList>
            <person name="McCartney M.A."/>
            <person name="Auch B."/>
            <person name="Kono T."/>
            <person name="Mallez S."/>
            <person name="Becker A."/>
            <person name="Gohl D.M."/>
            <person name="Silverstein K.A.T."/>
            <person name="Koren S."/>
            <person name="Bechman K.B."/>
            <person name="Herman A."/>
            <person name="Abrahante J.E."/>
            <person name="Garbe J."/>
        </authorList>
    </citation>
    <scope>NUCLEOTIDE SEQUENCE</scope>
    <source>
        <strain evidence="1">Duluth1</strain>
        <tissue evidence="1">Whole animal</tissue>
    </source>
</reference>
<reference evidence="1" key="1">
    <citation type="journal article" date="2019" name="bioRxiv">
        <title>The Genome of the Zebra Mussel, Dreissena polymorpha: A Resource for Invasive Species Research.</title>
        <authorList>
            <person name="McCartney M.A."/>
            <person name="Auch B."/>
            <person name="Kono T."/>
            <person name="Mallez S."/>
            <person name="Zhang Y."/>
            <person name="Obille A."/>
            <person name="Becker A."/>
            <person name="Abrahante J.E."/>
            <person name="Garbe J."/>
            <person name="Badalamenti J.P."/>
            <person name="Herman A."/>
            <person name="Mangelson H."/>
            <person name="Liachko I."/>
            <person name="Sullivan S."/>
            <person name="Sone E.D."/>
            <person name="Koren S."/>
            <person name="Silverstein K.A.T."/>
            <person name="Beckman K.B."/>
            <person name="Gohl D.M."/>
        </authorList>
    </citation>
    <scope>NUCLEOTIDE SEQUENCE</scope>
    <source>
        <strain evidence="1">Duluth1</strain>
        <tissue evidence="1">Whole animal</tissue>
    </source>
</reference>
<name>A0A9D4KS99_DREPO</name>